<feature type="compositionally biased region" description="Basic and acidic residues" evidence="1">
    <location>
        <begin position="295"/>
        <end position="309"/>
    </location>
</feature>
<feature type="compositionally biased region" description="Low complexity" evidence="1">
    <location>
        <begin position="160"/>
        <end position="171"/>
    </location>
</feature>
<accession>A0A9W8TIL0</accession>
<keyword evidence="3" id="KW-1185">Reference proteome</keyword>
<dbReference type="VEuPathDB" id="FungiDB:F4678DRAFT_484122"/>
<gene>
    <name evidence="2" type="ORF">NPX13_g9305</name>
</gene>
<feature type="compositionally biased region" description="Low complexity" evidence="1">
    <location>
        <begin position="398"/>
        <end position="413"/>
    </location>
</feature>
<comment type="caution">
    <text evidence="2">The sequence shown here is derived from an EMBL/GenBank/DDBJ whole genome shotgun (WGS) entry which is preliminary data.</text>
</comment>
<proteinExistence type="predicted"/>
<feature type="compositionally biased region" description="Polar residues" evidence="1">
    <location>
        <begin position="424"/>
        <end position="436"/>
    </location>
</feature>
<feature type="region of interest" description="Disordered" evidence="1">
    <location>
        <begin position="78"/>
        <end position="596"/>
    </location>
</feature>
<sequence>MGTTPTQRILLLLNAGHDASALIVSSLLLTLALLLSPVCRLLTNVDAGRGSNTSYKANVNRTKTRKWVEAKVQSYDGDDWGNDYDDEYDDGNDEHYEPEPMPPKPTKLTGFRQPGQTGHQLPSSRIFSQPSTSSWSDADSRSALGPPSLRNPSGPPSLHVQTQATAVGATTPPYTIESAHPATTSSHTNVQSSSYSAGPASTPSRFPPRKSSMGQQDRPNLEGKQSSKSDSRPGSSSGNRPWVDQRSASPANPAKTVPFVRPADIYKRVGDEKEKERLSMESGRPSLDSIPGRGDGQRRSSVEQGRRTSLESQDGSDSARPRKSNLAPVAERKSEYGMDGLLAKAQADQLPASSQEPPTLSPGLSVSQTEPNDEVKADLMKSRRFSTSPQLPSLSRMSGFGDDFFSSSGKSSSWASPNLLASPDRQSPFSNENKTTAAPIGGTLQEQPRSVGGSPGANPATTTSENLGTITESTTETDKSQLAGTRPQLPGGWVTETSTVPTSFYGATPTEYQQEPHGPISSGGVENTHTTPMAQSDAQPDDISQVTEAPTQPVSFSRPENTSANTTLSGLGVKDQNGDAEHHNKGIPPTAAAPIQSDEFEVETQFNSTI</sequence>
<feature type="compositionally biased region" description="Polar residues" evidence="1">
    <location>
        <begin position="385"/>
        <end position="396"/>
    </location>
</feature>
<feature type="compositionally biased region" description="Acidic residues" evidence="1">
    <location>
        <begin position="78"/>
        <end position="92"/>
    </location>
</feature>
<feature type="compositionally biased region" description="Polar residues" evidence="1">
    <location>
        <begin position="351"/>
        <end position="370"/>
    </location>
</feature>
<feature type="compositionally biased region" description="Polar residues" evidence="1">
    <location>
        <begin position="181"/>
        <end position="204"/>
    </location>
</feature>
<protein>
    <submittedName>
        <fullName evidence="2">Uncharacterized protein</fullName>
    </submittedName>
</protein>
<evidence type="ECO:0000256" key="1">
    <source>
        <dbReference type="SAM" id="MobiDB-lite"/>
    </source>
</evidence>
<reference evidence="2" key="1">
    <citation type="submission" date="2022-07" db="EMBL/GenBank/DDBJ databases">
        <title>Genome Sequence of Xylaria arbuscula.</title>
        <authorList>
            <person name="Buettner E."/>
        </authorList>
    </citation>
    <scope>NUCLEOTIDE SEQUENCE</scope>
    <source>
        <strain evidence="2">VT107</strain>
    </source>
</reference>
<evidence type="ECO:0000313" key="2">
    <source>
        <dbReference type="EMBL" id="KAJ3560430.1"/>
    </source>
</evidence>
<organism evidence="2 3">
    <name type="scientific">Xylaria arbuscula</name>
    <dbReference type="NCBI Taxonomy" id="114810"/>
    <lineage>
        <taxon>Eukaryota</taxon>
        <taxon>Fungi</taxon>
        <taxon>Dikarya</taxon>
        <taxon>Ascomycota</taxon>
        <taxon>Pezizomycotina</taxon>
        <taxon>Sordariomycetes</taxon>
        <taxon>Xylariomycetidae</taxon>
        <taxon>Xylariales</taxon>
        <taxon>Xylariaceae</taxon>
        <taxon>Xylaria</taxon>
    </lineage>
</organism>
<feature type="compositionally biased region" description="Polar residues" evidence="1">
    <location>
        <begin position="114"/>
        <end position="127"/>
    </location>
</feature>
<dbReference type="Proteomes" id="UP001148614">
    <property type="component" value="Unassembled WGS sequence"/>
</dbReference>
<feature type="compositionally biased region" description="Polar residues" evidence="1">
    <location>
        <begin position="524"/>
        <end position="569"/>
    </location>
</feature>
<feature type="compositionally biased region" description="Low complexity" evidence="1">
    <location>
        <begin position="128"/>
        <end position="137"/>
    </location>
</feature>
<feature type="compositionally biased region" description="Basic and acidic residues" evidence="1">
    <location>
        <begin position="264"/>
        <end position="279"/>
    </location>
</feature>
<name>A0A9W8TIL0_9PEZI</name>
<dbReference type="EMBL" id="JANPWZ010002251">
    <property type="protein sequence ID" value="KAJ3560430.1"/>
    <property type="molecule type" value="Genomic_DNA"/>
</dbReference>
<feature type="compositionally biased region" description="Basic and acidic residues" evidence="1">
    <location>
        <begin position="219"/>
        <end position="231"/>
    </location>
</feature>
<evidence type="ECO:0000313" key="3">
    <source>
        <dbReference type="Proteomes" id="UP001148614"/>
    </source>
</evidence>
<feature type="compositionally biased region" description="Polar residues" evidence="1">
    <location>
        <begin position="459"/>
        <end position="474"/>
    </location>
</feature>
<dbReference type="AlphaFoldDB" id="A0A9W8TIL0"/>